<dbReference type="PANTHER" id="PTHR14742:SF0">
    <property type="entry name" value="RIBONUCLEASE P PROTEIN SUBUNIT P21"/>
    <property type="match status" value="1"/>
</dbReference>
<evidence type="ECO:0000256" key="3">
    <source>
        <dbReference type="ARBA" id="ARBA00022833"/>
    </source>
</evidence>
<evidence type="ECO:0000313" key="5">
    <source>
        <dbReference type="EMBL" id="RVD91447.1"/>
    </source>
</evidence>
<evidence type="ECO:0000313" key="6">
    <source>
        <dbReference type="Proteomes" id="UP000282876"/>
    </source>
</evidence>
<dbReference type="Gene3D" id="6.20.50.20">
    <property type="match status" value="1"/>
</dbReference>
<name>A0A437AK44_9MICR</name>
<dbReference type="InterPro" id="IPR007175">
    <property type="entry name" value="Rpr2/Snm1/Rpp21"/>
</dbReference>
<dbReference type="GO" id="GO:0008033">
    <property type="term" value="P:tRNA processing"/>
    <property type="evidence" value="ECO:0007669"/>
    <property type="project" value="UniProtKB-KW"/>
</dbReference>
<dbReference type="GO" id="GO:0046872">
    <property type="term" value="F:metal ion binding"/>
    <property type="evidence" value="ECO:0007669"/>
    <property type="project" value="UniProtKB-KW"/>
</dbReference>
<protein>
    <submittedName>
        <fullName evidence="5">RNase P subunit Rpr2</fullName>
    </submittedName>
</protein>
<dbReference type="Pfam" id="PF04032">
    <property type="entry name" value="Rpr2"/>
    <property type="match status" value="1"/>
</dbReference>
<dbReference type="AlphaFoldDB" id="A0A437AK44"/>
<gene>
    <name evidence="5" type="ORF">TUBRATIS_21000</name>
</gene>
<comment type="similarity">
    <text evidence="4">Belongs to the eukaryotic/archaeal RNase P protein component 4 family.</text>
</comment>
<dbReference type="EMBL" id="RCSS01000518">
    <property type="protein sequence ID" value="RVD91447.1"/>
    <property type="molecule type" value="Genomic_DNA"/>
</dbReference>
<evidence type="ECO:0000256" key="4">
    <source>
        <dbReference type="ARBA" id="ARBA00038402"/>
    </source>
</evidence>
<keyword evidence="1" id="KW-0819">tRNA processing</keyword>
<reference evidence="5 6" key="1">
    <citation type="submission" date="2018-10" db="EMBL/GenBank/DDBJ databases">
        <title>Draft genome sequence of the microsporidian Tubulinosema ratisbonensis.</title>
        <authorList>
            <person name="Polonais V."/>
            <person name="Peyretaillade E."/>
            <person name="Niehus S."/>
            <person name="Wawrzyniak I."/>
            <person name="Franchet A."/>
            <person name="Gaspin C."/>
            <person name="Reichstadt M."/>
            <person name="Belser C."/>
            <person name="Labadie K."/>
            <person name="Delbac F."/>
            <person name="Ferrandon D."/>
        </authorList>
    </citation>
    <scope>NUCLEOTIDE SEQUENCE [LARGE SCALE GENOMIC DNA]</scope>
    <source>
        <strain evidence="5 6">Franzen</strain>
    </source>
</reference>
<evidence type="ECO:0000256" key="1">
    <source>
        <dbReference type="ARBA" id="ARBA00022694"/>
    </source>
</evidence>
<sequence>MKKKKQNNLLNQLTYLFNISYKLAPIKTPYIKKLLALSEKYQIRLSKQIKRSICKKCKSILIANLNCESKVERKSEGMCLITVCFSCKNEIKIVYQNKIK</sequence>
<dbReference type="VEuPathDB" id="MicrosporidiaDB:TUBRATIS_21000"/>
<dbReference type="PANTHER" id="PTHR14742">
    <property type="entry name" value="RIBONUCLEASE P SUBUNIT P21"/>
    <property type="match status" value="1"/>
</dbReference>
<keyword evidence="3" id="KW-0862">Zinc</keyword>
<accession>A0A437AK44</accession>
<organism evidence="5 6">
    <name type="scientific">Tubulinosema ratisbonensis</name>
    <dbReference type="NCBI Taxonomy" id="291195"/>
    <lineage>
        <taxon>Eukaryota</taxon>
        <taxon>Fungi</taxon>
        <taxon>Fungi incertae sedis</taxon>
        <taxon>Microsporidia</taxon>
        <taxon>Tubulinosematoidea</taxon>
        <taxon>Tubulinosematidae</taxon>
        <taxon>Tubulinosema</taxon>
    </lineage>
</organism>
<dbReference type="OrthoDB" id="128536at2759"/>
<dbReference type="Proteomes" id="UP000282876">
    <property type="component" value="Unassembled WGS sequence"/>
</dbReference>
<dbReference type="GO" id="GO:0005655">
    <property type="term" value="C:nucleolar ribonuclease P complex"/>
    <property type="evidence" value="ECO:0007669"/>
    <property type="project" value="TreeGrafter"/>
</dbReference>
<comment type="caution">
    <text evidence="5">The sequence shown here is derived from an EMBL/GenBank/DDBJ whole genome shotgun (WGS) entry which is preliminary data.</text>
</comment>
<keyword evidence="2" id="KW-0479">Metal-binding</keyword>
<keyword evidence="6" id="KW-1185">Reference proteome</keyword>
<proteinExistence type="inferred from homology"/>
<evidence type="ECO:0000256" key="2">
    <source>
        <dbReference type="ARBA" id="ARBA00022723"/>
    </source>
</evidence>